<dbReference type="Gene3D" id="1.20.930.20">
    <property type="entry name" value="Adaptor protein Cbl, N-terminal domain"/>
    <property type="match status" value="1"/>
</dbReference>
<dbReference type="EMBL" id="JARJCW010000001">
    <property type="protein sequence ID" value="KAJ7230320.1"/>
    <property type="molecule type" value="Genomic_DNA"/>
</dbReference>
<dbReference type="InterPro" id="IPR036537">
    <property type="entry name" value="Adaptor_Cbl_N_dom_sf"/>
</dbReference>
<proteinExistence type="predicted"/>
<keyword evidence="2" id="KW-1185">Reference proteome</keyword>
<name>A0AAD6YVR6_9AGAR</name>
<comment type="caution">
    <text evidence="1">The sequence shown here is derived from an EMBL/GenBank/DDBJ whole genome shotgun (WGS) entry which is preliminary data.</text>
</comment>
<dbReference type="GO" id="GO:0007166">
    <property type="term" value="P:cell surface receptor signaling pathway"/>
    <property type="evidence" value="ECO:0007669"/>
    <property type="project" value="InterPro"/>
</dbReference>
<dbReference type="CDD" id="cd21037">
    <property type="entry name" value="MLKL_NTD"/>
    <property type="match status" value="1"/>
</dbReference>
<gene>
    <name evidence="1" type="ORF">GGX14DRAFT_582804</name>
</gene>
<dbReference type="InterPro" id="IPR059179">
    <property type="entry name" value="MLKL-like_MCAfunc"/>
</dbReference>
<sequence length="144" mass="15580">MSPIRFHYGALASGLQAAGTCIGALGALAHFAPVPYAQQLISLAVSILDKIDQAQSNKECFQQLAKDIGALVIAVVDSGAHVHSLLMQKNLDDLVSDLTDIEKFVDKSTNHNAIRRIFTSSVDAKKVEEYRSKIQQAVTVFGVR</sequence>
<evidence type="ECO:0000313" key="1">
    <source>
        <dbReference type="EMBL" id="KAJ7230320.1"/>
    </source>
</evidence>
<dbReference type="AlphaFoldDB" id="A0AAD6YVR6"/>
<organism evidence="1 2">
    <name type="scientific">Mycena pura</name>
    <dbReference type="NCBI Taxonomy" id="153505"/>
    <lineage>
        <taxon>Eukaryota</taxon>
        <taxon>Fungi</taxon>
        <taxon>Dikarya</taxon>
        <taxon>Basidiomycota</taxon>
        <taxon>Agaricomycotina</taxon>
        <taxon>Agaricomycetes</taxon>
        <taxon>Agaricomycetidae</taxon>
        <taxon>Agaricales</taxon>
        <taxon>Marasmiineae</taxon>
        <taxon>Mycenaceae</taxon>
        <taxon>Mycena</taxon>
    </lineage>
</organism>
<dbReference type="Proteomes" id="UP001219525">
    <property type="component" value="Unassembled WGS sequence"/>
</dbReference>
<evidence type="ECO:0000313" key="2">
    <source>
        <dbReference type="Proteomes" id="UP001219525"/>
    </source>
</evidence>
<accession>A0AAD6YVR6</accession>
<reference evidence="1" key="1">
    <citation type="submission" date="2023-03" db="EMBL/GenBank/DDBJ databases">
        <title>Massive genome expansion in bonnet fungi (Mycena s.s.) driven by repeated elements and novel gene families across ecological guilds.</title>
        <authorList>
            <consortium name="Lawrence Berkeley National Laboratory"/>
            <person name="Harder C.B."/>
            <person name="Miyauchi S."/>
            <person name="Viragh M."/>
            <person name="Kuo A."/>
            <person name="Thoen E."/>
            <person name="Andreopoulos B."/>
            <person name="Lu D."/>
            <person name="Skrede I."/>
            <person name="Drula E."/>
            <person name="Henrissat B."/>
            <person name="Morin E."/>
            <person name="Kohler A."/>
            <person name="Barry K."/>
            <person name="LaButti K."/>
            <person name="Morin E."/>
            <person name="Salamov A."/>
            <person name="Lipzen A."/>
            <person name="Mereny Z."/>
            <person name="Hegedus B."/>
            <person name="Baldrian P."/>
            <person name="Stursova M."/>
            <person name="Weitz H."/>
            <person name="Taylor A."/>
            <person name="Grigoriev I.V."/>
            <person name="Nagy L.G."/>
            <person name="Martin F."/>
            <person name="Kauserud H."/>
        </authorList>
    </citation>
    <scope>NUCLEOTIDE SEQUENCE</scope>
    <source>
        <strain evidence="1">9144</strain>
    </source>
</reference>
<protein>
    <submittedName>
        <fullName evidence="1">Uncharacterized protein</fullName>
    </submittedName>
</protein>